<dbReference type="InterPro" id="IPR039311">
    <property type="entry name" value="FAM187A/B"/>
</dbReference>
<dbReference type="PANTHER" id="PTHR32178:SF6">
    <property type="entry name" value="IG-LIKE DOMAIN-CONTAINING PROTEIN"/>
    <property type="match status" value="1"/>
</dbReference>
<keyword evidence="7" id="KW-0325">Glycoprotein</keyword>
<accession>A0A9R1TQR3</accession>
<dbReference type="Pfam" id="PF17064">
    <property type="entry name" value="QVR"/>
    <property type="match status" value="1"/>
</dbReference>
<evidence type="ECO:0000256" key="8">
    <source>
        <dbReference type="SAM" id="SignalP"/>
    </source>
</evidence>
<keyword evidence="10" id="KW-1185">Reference proteome</keyword>
<dbReference type="GeneID" id="105274145"/>
<organism evidence="10 11">
    <name type="scientific">Fopius arisanus</name>
    <dbReference type="NCBI Taxonomy" id="64838"/>
    <lineage>
        <taxon>Eukaryota</taxon>
        <taxon>Metazoa</taxon>
        <taxon>Ecdysozoa</taxon>
        <taxon>Arthropoda</taxon>
        <taxon>Hexapoda</taxon>
        <taxon>Insecta</taxon>
        <taxon>Pterygota</taxon>
        <taxon>Neoptera</taxon>
        <taxon>Endopterygota</taxon>
        <taxon>Hymenoptera</taxon>
        <taxon>Apocrita</taxon>
        <taxon>Ichneumonoidea</taxon>
        <taxon>Braconidae</taxon>
        <taxon>Opiinae</taxon>
        <taxon>Fopius</taxon>
    </lineage>
</organism>
<dbReference type="PANTHER" id="PTHR32178">
    <property type="entry name" value="FAM187"/>
    <property type="match status" value="1"/>
</dbReference>
<dbReference type="OrthoDB" id="9988013at2759"/>
<gene>
    <name evidence="11" type="primary">LOC105274145</name>
</gene>
<evidence type="ECO:0000256" key="3">
    <source>
        <dbReference type="ARBA" id="ARBA00022692"/>
    </source>
</evidence>
<evidence type="ECO:0000256" key="2">
    <source>
        <dbReference type="ARBA" id="ARBA00008727"/>
    </source>
</evidence>
<dbReference type="PROSITE" id="PS50835">
    <property type="entry name" value="IG_LIKE"/>
    <property type="match status" value="1"/>
</dbReference>
<dbReference type="Pfam" id="PF00047">
    <property type="entry name" value="ig"/>
    <property type="match status" value="1"/>
</dbReference>
<sequence>MRMIFFFAIVIFWNFFIAFGFDAQIELSKYCRDKDRLITSDELDEYLLVDAELNSTLGLECHFCNEPSDDQPRMWYFQDRLQEKEEREVDLGMSNNMSSNRIHLTPELNLIIKDFELKDAGIYRCHGPLGQNMENKFNYRIEPIFKDVLDIGATKGNMSDWEKYREVNLMPVTLRLAVSRMKELAQIRAAGVTLEIVSEWSVWSPCERCRGKKGFRTSRGQCRIKRLIENRTMLTEDAEHIIKFFSKSPLIPCKSLTLDSEFPAISSATKFLPEFFLEEKCKKCPREKKVKKGKFKYKKRYTLADGAHLALVCPESSMESQVTWRKDSTVLKKGTGRSFRKKDAEARVLVDTFSTLYLIGVSNQEEGNYTCYVGDVRMMQVKIRVVSKTRLLTQGLLRRCVDCRSRGELGSCKDPFTMNATMIESEPGVDVVPCASGWCGKVIESPNLNNEYGTATQRMCLQRGPGDGEERCAYTIKNSKKVWMCFCNGDLCNTANSLSISGLFVFVMSLVALR</sequence>
<feature type="signal peptide" evidence="8">
    <location>
        <begin position="1"/>
        <end position="20"/>
    </location>
</feature>
<evidence type="ECO:0000313" key="10">
    <source>
        <dbReference type="Proteomes" id="UP000694866"/>
    </source>
</evidence>
<dbReference type="CDD" id="cd00096">
    <property type="entry name" value="Ig"/>
    <property type="match status" value="1"/>
</dbReference>
<comment type="similarity">
    <text evidence="2">Belongs to the FAM187 family.</text>
</comment>
<dbReference type="InterPro" id="IPR013151">
    <property type="entry name" value="Immunoglobulin_dom"/>
</dbReference>
<dbReference type="GO" id="GO:0032222">
    <property type="term" value="P:regulation of synaptic transmission, cholinergic"/>
    <property type="evidence" value="ECO:0007669"/>
    <property type="project" value="InterPro"/>
</dbReference>
<evidence type="ECO:0000256" key="6">
    <source>
        <dbReference type="ARBA" id="ARBA00023136"/>
    </source>
</evidence>
<evidence type="ECO:0000259" key="9">
    <source>
        <dbReference type="PROSITE" id="PS50835"/>
    </source>
</evidence>
<dbReference type="RefSeq" id="XP_011315334.1">
    <property type="nucleotide sequence ID" value="XM_011317032.1"/>
</dbReference>
<dbReference type="AlphaFoldDB" id="A0A9R1TQR3"/>
<dbReference type="InterPro" id="IPR031424">
    <property type="entry name" value="QVR-like"/>
</dbReference>
<dbReference type="GO" id="GO:0030431">
    <property type="term" value="P:sleep"/>
    <property type="evidence" value="ECO:0007669"/>
    <property type="project" value="InterPro"/>
</dbReference>
<dbReference type="InterPro" id="IPR036179">
    <property type="entry name" value="Ig-like_dom_sf"/>
</dbReference>
<dbReference type="InterPro" id="IPR003598">
    <property type="entry name" value="Ig_sub2"/>
</dbReference>
<evidence type="ECO:0000256" key="4">
    <source>
        <dbReference type="ARBA" id="ARBA00022729"/>
    </source>
</evidence>
<evidence type="ECO:0000256" key="1">
    <source>
        <dbReference type="ARBA" id="ARBA00004479"/>
    </source>
</evidence>
<keyword evidence="3" id="KW-0812">Transmembrane</keyword>
<proteinExistence type="inferred from homology"/>
<dbReference type="InterPro" id="IPR013783">
    <property type="entry name" value="Ig-like_fold"/>
</dbReference>
<protein>
    <recommendedName>
        <fullName evidence="9">Ig-like domain-containing protein</fullName>
    </recommendedName>
</protein>
<dbReference type="Gene3D" id="2.60.40.10">
    <property type="entry name" value="Immunoglobulins"/>
    <property type="match status" value="2"/>
</dbReference>
<dbReference type="SMART" id="SM00408">
    <property type="entry name" value="IGc2"/>
    <property type="match status" value="2"/>
</dbReference>
<dbReference type="KEGG" id="fas:105274145"/>
<dbReference type="CDD" id="cd23589">
    <property type="entry name" value="TFP_LU_ECD_Rtv"/>
    <property type="match status" value="1"/>
</dbReference>
<evidence type="ECO:0000256" key="7">
    <source>
        <dbReference type="ARBA" id="ARBA00023180"/>
    </source>
</evidence>
<dbReference type="InterPro" id="IPR007110">
    <property type="entry name" value="Ig-like_dom"/>
</dbReference>
<dbReference type="SUPFAM" id="SSF48726">
    <property type="entry name" value="Immunoglobulin"/>
    <property type="match status" value="2"/>
</dbReference>
<dbReference type="GO" id="GO:0016020">
    <property type="term" value="C:membrane"/>
    <property type="evidence" value="ECO:0007669"/>
    <property type="project" value="UniProtKB-SubCell"/>
</dbReference>
<keyword evidence="4 8" id="KW-0732">Signal</keyword>
<dbReference type="Proteomes" id="UP000694866">
    <property type="component" value="Unplaced"/>
</dbReference>
<evidence type="ECO:0000313" key="11">
    <source>
        <dbReference type="RefSeq" id="XP_011315334.1"/>
    </source>
</evidence>
<reference evidence="11" key="1">
    <citation type="submission" date="2025-08" db="UniProtKB">
        <authorList>
            <consortium name="RefSeq"/>
        </authorList>
    </citation>
    <scope>IDENTIFICATION</scope>
    <source>
        <strain evidence="11">USDA-PBARC FA_bdor</strain>
        <tissue evidence="11">Whole organism</tissue>
    </source>
</reference>
<evidence type="ECO:0000256" key="5">
    <source>
        <dbReference type="ARBA" id="ARBA00022989"/>
    </source>
</evidence>
<feature type="domain" description="Ig-like" evidence="9">
    <location>
        <begin position="285"/>
        <end position="387"/>
    </location>
</feature>
<keyword evidence="5" id="KW-1133">Transmembrane helix</keyword>
<comment type="subcellular location">
    <subcellularLocation>
        <location evidence="1">Membrane</location>
        <topology evidence="1">Single-pass type I membrane protein</topology>
    </subcellularLocation>
</comment>
<keyword evidence="6" id="KW-0472">Membrane</keyword>
<name>A0A9R1TQR3_9HYME</name>
<feature type="chain" id="PRO_5040171705" description="Ig-like domain-containing protein" evidence="8">
    <location>
        <begin position="21"/>
        <end position="514"/>
    </location>
</feature>